<name>A0A6N7IZ79_9FIRM</name>
<accession>A0A6N7IZ79</accession>
<comment type="caution">
    <text evidence="4">The sequence shown here is derived from an EMBL/GenBank/DDBJ whole genome shotgun (WGS) entry which is preliminary data.</text>
</comment>
<evidence type="ECO:0000259" key="2">
    <source>
        <dbReference type="Pfam" id="PF02541"/>
    </source>
</evidence>
<proteinExistence type="inferred from homology"/>
<dbReference type="PANTHER" id="PTHR30005:SF0">
    <property type="entry name" value="RETROGRADE REGULATION PROTEIN 2"/>
    <property type="match status" value="1"/>
</dbReference>
<dbReference type="PANTHER" id="PTHR30005">
    <property type="entry name" value="EXOPOLYPHOSPHATASE"/>
    <property type="match status" value="1"/>
</dbReference>
<evidence type="ECO:0000313" key="5">
    <source>
        <dbReference type="Proteomes" id="UP000460257"/>
    </source>
</evidence>
<reference evidence="4" key="1">
    <citation type="journal article" date="2020" name="Appl. Environ. Microbiol.">
        <title>Medium-Chain Fatty Acid Synthesis by 'Candidatus Weimeria bifida' gen. nov., sp. nov., and 'Candidatus Pseudoramibacter fermentans' sp. nov.</title>
        <authorList>
            <person name="Scarborough M.J."/>
            <person name="Myers K.S."/>
            <person name="Donohue T.J."/>
            <person name="Noguera D.R."/>
        </authorList>
    </citation>
    <scope>NUCLEOTIDE SEQUENCE</scope>
    <source>
        <strain evidence="4">LCO1.1</strain>
    </source>
</reference>
<dbReference type="Pfam" id="PF21447">
    <property type="entry name" value="Ppx-GppA_III"/>
    <property type="match status" value="1"/>
</dbReference>
<dbReference type="InterPro" id="IPR003607">
    <property type="entry name" value="HD/PDEase_dom"/>
</dbReference>
<dbReference type="Gene3D" id="1.10.3210.10">
    <property type="entry name" value="Hypothetical protein af1432"/>
    <property type="match status" value="1"/>
</dbReference>
<dbReference type="Pfam" id="PF02541">
    <property type="entry name" value="Ppx-GppA"/>
    <property type="match status" value="1"/>
</dbReference>
<dbReference type="CDD" id="cd00077">
    <property type="entry name" value="HDc"/>
    <property type="match status" value="1"/>
</dbReference>
<comment type="similarity">
    <text evidence="1">Belongs to the GppA/Ppx family.</text>
</comment>
<dbReference type="InterPro" id="IPR050273">
    <property type="entry name" value="GppA/Ppx_hydrolase"/>
</dbReference>
<sequence length="509" mass="58629">MKVKKYGSIYIGTYEISLRIYEVKNGTLKELDEMRMPVQVSHDIYNFKKITADTFDAIIKALTDMKRALEEFKVDFYQAFAVSALTEASNYLILFDRIKIHCGIFVKLLTNSQQRFYSYQALAARPDFSKMIEKSALMADIGGSSIQLTLFKEGKLLTTQHIMFGAGEVRENLIALSQKADGRQQVLEMIIKETDNFFHMYLPDKGTEYLILLNDNFSNIVNLFGEKDFLNKPVERAKAVSFMKELGDENYFKDTFKRFNINDPDDMVIPFLLLYDAMIIQTECKMITAPGISIHDGITLNSLYRVGTMKPDHDFEADVISAAYFIAGRCGSYKPHIKMMDRMTAALFDAVYKRSGLEKRDRLLVRVAAILHDCGKHLSLSVAALNSYSVIMSSEILGITHDERKLIALISRYHHEKDLRYSRFENELTEDEYIVFLKLMAILRVCNAMDSSHKQKFKDLKIRMRGDRLFISVSSKLPLNLEKSYFEDKAAFFTEVFGIRPEIRDKKEI</sequence>
<feature type="domain" description="Ppx/GppA phosphatase C-terminal" evidence="3">
    <location>
        <begin position="344"/>
        <end position="488"/>
    </location>
</feature>
<dbReference type="Gene3D" id="3.30.420.150">
    <property type="entry name" value="Exopolyphosphatase. Domain 2"/>
    <property type="match status" value="1"/>
</dbReference>
<evidence type="ECO:0000313" key="4">
    <source>
        <dbReference type="EMBL" id="MQN01646.1"/>
    </source>
</evidence>
<dbReference type="InterPro" id="IPR043129">
    <property type="entry name" value="ATPase_NBD"/>
</dbReference>
<evidence type="ECO:0000259" key="3">
    <source>
        <dbReference type="Pfam" id="PF21447"/>
    </source>
</evidence>
<organism evidence="4 5">
    <name type="scientific">Candidatus Weimeria bifida</name>
    <dbReference type="NCBI Taxonomy" id="2599074"/>
    <lineage>
        <taxon>Bacteria</taxon>
        <taxon>Bacillati</taxon>
        <taxon>Bacillota</taxon>
        <taxon>Clostridia</taxon>
        <taxon>Lachnospirales</taxon>
        <taxon>Lachnospiraceae</taxon>
        <taxon>Candidatus Weimeria</taxon>
    </lineage>
</organism>
<dbReference type="EMBL" id="VOGC01000006">
    <property type="protein sequence ID" value="MQN01646.1"/>
    <property type="molecule type" value="Genomic_DNA"/>
</dbReference>
<dbReference type="AlphaFoldDB" id="A0A6N7IZ79"/>
<dbReference type="Gene3D" id="3.30.420.40">
    <property type="match status" value="1"/>
</dbReference>
<evidence type="ECO:0000256" key="1">
    <source>
        <dbReference type="ARBA" id="ARBA00007125"/>
    </source>
</evidence>
<dbReference type="InterPro" id="IPR003695">
    <property type="entry name" value="Ppx_GppA_N"/>
</dbReference>
<dbReference type="InterPro" id="IPR048950">
    <property type="entry name" value="Ppx_GppA_C"/>
</dbReference>
<gene>
    <name evidence="4" type="ORF">FRC54_06960</name>
</gene>
<dbReference type="Proteomes" id="UP000460257">
    <property type="component" value="Unassembled WGS sequence"/>
</dbReference>
<protein>
    <submittedName>
        <fullName evidence="4">HD domain-containing protein</fullName>
    </submittedName>
</protein>
<dbReference type="GO" id="GO:0016462">
    <property type="term" value="F:pyrophosphatase activity"/>
    <property type="evidence" value="ECO:0007669"/>
    <property type="project" value="TreeGrafter"/>
</dbReference>
<feature type="domain" description="Ppx/GppA phosphatase N-terminal" evidence="2">
    <location>
        <begin position="20"/>
        <end position="172"/>
    </location>
</feature>
<dbReference type="SUPFAM" id="SSF53067">
    <property type="entry name" value="Actin-like ATPase domain"/>
    <property type="match status" value="1"/>
</dbReference>
<dbReference type="SUPFAM" id="SSF109604">
    <property type="entry name" value="HD-domain/PDEase-like"/>
    <property type="match status" value="1"/>
</dbReference>
<keyword evidence="5" id="KW-1185">Reference proteome</keyword>